<feature type="compositionally biased region" description="Low complexity" evidence="3">
    <location>
        <begin position="423"/>
        <end position="433"/>
    </location>
</feature>
<comment type="caution">
    <text evidence="5">The sequence shown here is derived from an EMBL/GenBank/DDBJ whole genome shotgun (WGS) entry which is preliminary data.</text>
</comment>
<dbReference type="InterPro" id="IPR036086">
    <property type="entry name" value="ParB/Sulfiredoxin_sf"/>
</dbReference>
<dbReference type="AlphaFoldDB" id="A0A480ARZ1"/>
<dbReference type="Gene3D" id="3.90.1530.30">
    <property type="match status" value="1"/>
</dbReference>
<proteinExistence type="inferred from homology"/>
<dbReference type="Pfam" id="PF17762">
    <property type="entry name" value="HTH_ParB"/>
    <property type="match status" value="1"/>
</dbReference>
<dbReference type="InterPro" id="IPR041468">
    <property type="entry name" value="HTH_ParB/Spo0J"/>
</dbReference>
<protein>
    <recommendedName>
        <fullName evidence="4">ParB-like N-terminal domain-containing protein</fullName>
    </recommendedName>
</protein>
<evidence type="ECO:0000256" key="3">
    <source>
        <dbReference type="SAM" id="MobiDB-lite"/>
    </source>
</evidence>
<dbReference type="EMBL" id="BJCL01000001">
    <property type="protein sequence ID" value="GCL61518.1"/>
    <property type="molecule type" value="Genomic_DNA"/>
</dbReference>
<organism evidence="5 6">
    <name type="scientific">Pseudaquabacterium pictum</name>
    <dbReference type="NCBI Taxonomy" id="2315236"/>
    <lineage>
        <taxon>Bacteria</taxon>
        <taxon>Pseudomonadati</taxon>
        <taxon>Pseudomonadota</taxon>
        <taxon>Betaproteobacteria</taxon>
        <taxon>Burkholderiales</taxon>
        <taxon>Sphaerotilaceae</taxon>
        <taxon>Pseudaquabacterium</taxon>
    </lineage>
</organism>
<keyword evidence="6" id="KW-1185">Reference proteome</keyword>
<dbReference type="SMART" id="SM00470">
    <property type="entry name" value="ParB"/>
    <property type="match status" value="1"/>
</dbReference>
<dbReference type="InterPro" id="IPR004437">
    <property type="entry name" value="ParB/RepB/Spo0J"/>
</dbReference>
<comment type="similarity">
    <text evidence="1">Belongs to the ParB family.</text>
</comment>
<dbReference type="SUPFAM" id="SSF109709">
    <property type="entry name" value="KorB DNA-binding domain-like"/>
    <property type="match status" value="1"/>
</dbReference>
<gene>
    <name evidence="5" type="ORF">AQPW35_05990</name>
</gene>
<evidence type="ECO:0000313" key="6">
    <source>
        <dbReference type="Proteomes" id="UP000301751"/>
    </source>
</evidence>
<name>A0A480ARZ1_9BURK</name>
<evidence type="ECO:0000256" key="2">
    <source>
        <dbReference type="ARBA" id="ARBA00022829"/>
    </source>
</evidence>
<dbReference type="InterPro" id="IPR003115">
    <property type="entry name" value="ParB_N"/>
</dbReference>
<feature type="region of interest" description="Disordered" evidence="3">
    <location>
        <begin position="623"/>
        <end position="653"/>
    </location>
</feature>
<dbReference type="SUPFAM" id="SSF110849">
    <property type="entry name" value="ParB/Sulfiredoxin"/>
    <property type="match status" value="1"/>
</dbReference>
<dbReference type="InterPro" id="IPR050336">
    <property type="entry name" value="Chromosome_partition/occlusion"/>
</dbReference>
<evidence type="ECO:0000256" key="1">
    <source>
        <dbReference type="ARBA" id="ARBA00006295"/>
    </source>
</evidence>
<dbReference type="PANTHER" id="PTHR33375:SF1">
    <property type="entry name" value="CHROMOSOME-PARTITIONING PROTEIN PARB-RELATED"/>
    <property type="match status" value="1"/>
</dbReference>
<dbReference type="GO" id="GO:0003677">
    <property type="term" value="F:DNA binding"/>
    <property type="evidence" value="ECO:0007669"/>
    <property type="project" value="InterPro"/>
</dbReference>
<dbReference type="NCBIfam" id="TIGR00180">
    <property type="entry name" value="parB_part"/>
    <property type="match status" value="1"/>
</dbReference>
<feature type="region of interest" description="Disordered" evidence="3">
    <location>
        <begin position="395"/>
        <end position="466"/>
    </location>
</feature>
<reference evidence="6" key="1">
    <citation type="submission" date="2019-03" db="EMBL/GenBank/DDBJ databases">
        <title>Aquabacterium pictum sp.nov., the first bacteriochlorophyll a-containing freshwater bacterium in the genus Aquabacterium of the class Betaproteobacteria.</title>
        <authorList>
            <person name="Hirose S."/>
            <person name="Tank M."/>
            <person name="Hara E."/>
            <person name="Tamaki H."/>
            <person name="Takaichi S."/>
            <person name="Haruta S."/>
            <person name="Hanada S."/>
        </authorList>
    </citation>
    <scope>NUCLEOTIDE SEQUENCE [LARGE SCALE GENOMIC DNA]</scope>
    <source>
        <strain evidence="6">W35</strain>
    </source>
</reference>
<dbReference type="Pfam" id="PF02195">
    <property type="entry name" value="ParB_N"/>
    <property type="match status" value="1"/>
</dbReference>
<dbReference type="PANTHER" id="PTHR33375">
    <property type="entry name" value="CHROMOSOME-PARTITIONING PROTEIN PARB-RELATED"/>
    <property type="match status" value="1"/>
</dbReference>
<sequence>MTLTTITMTDTTLAAPAAVQPLEGALRIPVGLITPSPLNPRKTWKPEKVAAMAADMAVNAQIQPIRVRPNPLHTPSNGRPPYEIVVGETRWRAAPQAGLDALDAVLRDCTDQELIKLALAENTKRQDLHPLEEADGFAALLRADDGLQGYASKEDLAAAVGVSPSYVYQRLKLRNLCKPARDAFLAGTIDASVALLIARMPDQTEQARATARIVSGFGGEPYSYRQASEFLKREFMLALTLARFDTTATYNVAGPCSACPKRSGAAPDLFADVAGGGDLCQDARCYQAKAEEAHQQLLQAARDAGRTVLQGAAARKVLPRPDAEPIGHYRLDAPCPALTDSQRPLRALLGSGFAGSIVVVDVPGSAPLELVTADAAQRAIKARGLLRSQTVKAAPAKAAPAAAPAQPLFKPKATDSGAGVCSAPAAEPATTGEAPPPRGEGAAVAKDAGTGGAGMEDNTPAPGRGVAVTVNDAATAEALERAKFGELLLAELEEALAEGGEPPLLILRLAITAMWDEASAEECSLLYTVMGWTLDGAYSEDFARRVRVADGAALAGLLMLVLAARDCADELVPAATMHVRPAGVLAKHFGIPLDRVLRDARIAVRGAPVQDATAAFVAAHRPASGADEVSDEASAPRREPVTDPNWEFPKGHI</sequence>
<feature type="compositionally biased region" description="Low complexity" evidence="3">
    <location>
        <begin position="395"/>
        <end position="411"/>
    </location>
</feature>
<accession>A0A480ARZ1</accession>
<dbReference type="GO" id="GO:0007059">
    <property type="term" value="P:chromosome segregation"/>
    <property type="evidence" value="ECO:0007669"/>
    <property type="project" value="UniProtKB-KW"/>
</dbReference>
<feature type="domain" description="ParB-like N-terminal" evidence="4">
    <location>
        <begin position="26"/>
        <end position="123"/>
    </location>
</feature>
<evidence type="ECO:0000259" key="4">
    <source>
        <dbReference type="SMART" id="SM00470"/>
    </source>
</evidence>
<dbReference type="Proteomes" id="UP000301751">
    <property type="component" value="Unassembled WGS sequence"/>
</dbReference>
<dbReference type="Gene3D" id="1.10.10.2830">
    <property type="match status" value="1"/>
</dbReference>
<evidence type="ECO:0000313" key="5">
    <source>
        <dbReference type="EMBL" id="GCL61518.1"/>
    </source>
</evidence>
<dbReference type="GO" id="GO:0005694">
    <property type="term" value="C:chromosome"/>
    <property type="evidence" value="ECO:0007669"/>
    <property type="project" value="TreeGrafter"/>
</dbReference>
<keyword evidence="2" id="KW-0159">Chromosome partition</keyword>